<dbReference type="SMART" id="SM00267">
    <property type="entry name" value="GGDEF"/>
    <property type="match status" value="1"/>
</dbReference>
<dbReference type="GO" id="GO:0016020">
    <property type="term" value="C:membrane"/>
    <property type="evidence" value="ECO:0007669"/>
    <property type="project" value="InterPro"/>
</dbReference>
<dbReference type="InterPro" id="IPR035919">
    <property type="entry name" value="EAL_sf"/>
</dbReference>
<dbReference type="STRING" id="314283.MED297_11805"/>
<dbReference type="SUPFAM" id="SSF55073">
    <property type="entry name" value="Nucleotide cyclase"/>
    <property type="match status" value="1"/>
</dbReference>
<dbReference type="InterPro" id="IPR043128">
    <property type="entry name" value="Rev_trsase/Diguanyl_cyclase"/>
</dbReference>
<keyword evidence="1" id="KW-1133">Transmembrane helix</keyword>
<evidence type="ECO:0000259" key="4">
    <source>
        <dbReference type="PROSITE" id="PS50887"/>
    </source>
</evidence>
<dbReference type="SUPFAM" id="SSF141868">
    <property type="entry name" value="EAL domain-like"/>
    <property type="match status" value="1"/>
</dbReference>
<evidence type="ECO:0000313" key="6">
    <source>
        <dbReference type="Proteomes" id="UP000005953"/>
    </source>
</evidence>
<dbReference type="CDD" id="cd01949">
    <property type="entry name" value="GGDEF"/>
    <property type="match status" value="1"/>
</dbReference>
<dbReference type="PANTHER" id="PTHR33121:SF70">
    <property type="entry name" value="SIGNALING PROTEIN YKOW"/>
    <property type="match status" value="1"/>
</dbReference>
<dbReference type="InterPro" id="IPR050706">
    <property type="entry name" value="Cyclic-di-GMP_PDE-like"/>
</dbReference>
<organism evidence="5 6">
    <name type="scientific">Reinekea blandensis MED297</name>
    <dbReference type="NCBI Taxonomy" id="314283"/>
    <lineage>
        <taxon>Bacteria</taxon>
        <taxon>Pseudomonadati</taxon>
        <taxon>Pseudomonadota</taxon>
        <taxon>Gammaproteobacteria</taxon>
        <taxon>Oceanospirillales</taxon>
        <taxon>Saccharospirillaceae</taxon>
        <taxon>Reinekea</taxon>
    </lineage>
</organism>
<sequence>MTVSFRNRLLIVFTILLGTALFVSTWAVLRAVDSNARSNAARELEVAERVFETLLEDNRRQLTDRTTLLAEDFGFRQAIATNEEDTIISVLANHGERIAADMILLMNPEGDIQISTHDLGVAGPELSTEVSQQPRAFAQLAVAENTPFQLVMVPVLAPELIAWVGVGFAIDDELIQRFRDITTTDVSMLYQESAQGPMQVLSTLSNANARMDGDATTFTSMVPAFESSLVDDEWLNRELVLLDRATQHVTLVLSVSLKDAMAAYSSLQNQMLIIAVVVLLLVVLASTVVASTITRPINVLVRAARRISKGNYRQQLSIPGRTEFAELGETLNQMQADIQVREARITYQAQHDMLTELPNRQYLSDLFHQRIAQPPGAHHCRAILVKIANFDNLSDVYGTQMLDRGLRQVASRLSQMLPDDDAVGRIATDELLLFNQGARDDGLSQVIDDILDLMTQPIHESNVEFRLSVRLGVLYCPDHAADFETVHRRSHIALSEGRAAGERWCVFEPDMESRHLRKLQVTERLQSAISERQFSLLFQPQYDLQAQRVHSAEALIRWHDDVLGPIYPDEFIPLAESSGMITQITDWVFDESLAQLARWHRAGHSLGVSINLSARDILKDDFIDRVIARIDQGDVDPKWLMLEVTESAVVEELDHAVANLQRLYDAGVSLAIDDFGTGFSSLAQLKVLPVHELKIDKSFVLNLSMDLDDQKIVRSTIEMAHHLGLSVIAEGVENEASMQLLSSMHCNAIQGYFLSKPIASDDIMTWLSDFRMPQTEVQHG</sequence>
<dbReference type="Pfam" id="PF00672">
    <property type="entry name" value="HAMP"/>
    <property type="match status" value="1"/>
</dbReference>
<feature type="domain" description="GGDEF" evidence="4">
    <location>
        <begin position="378"/>
        <end position="509"/>
    </location>
</feature>
<dbReference type="Gene3D" id="3.20.20.450">
    <property type="entry name" value="EAL domain"/>
    <property type="match status" value="1"/>
</dbReference>
<dbReference type="InterPro" id="IPR003660">
    <property type="entry name" value="HAMP_dom"/>
</dbReference>
<dbReference type="Gene3D" id="3.30.70.270">
    <property type="match status" value="1"/>
</dbReference>
<dbReference type="Pfam" id="PF14827">
    <property type="entry name" value="dCache_3"/>
    <property type="match status" value="1"/>
</dbReference>
<dbReference type="GO" id="GO:0071111">
    <property type="term" value="F:cyclic-guanylate-specific phosphodiesterase activity"/>
    <property type="evidence" value="ECO:0007669"/>
    <property type="project" value="InterPro"/>
</dbReference>
<evidence type="ECO:0000259" key="2">
    <source>
        <dbReference type="PROSITE" id="PS50883"/>
    </source>
</evidence>
<dbReference type="SMART" id="SM00052">
    <property type="entry name" value="EAL"/>
    <property type="match status" value="1"/>
</dbReference>
<dbReference type="OrthoDB" id="9804951at2"/>
<keyword evidence="6" id="KW-1185">Reference proteome</keyword>
<keyword evidence="1" id="KW-0472">Membrane</keyword>
<dbReference type="Proteomes" id="UP000005953">
    <property type="component" value="Unassembled WGS sequence"/>
</dbReference>
<dbReference type="InterPro" id="IPR029787">
    <property type="entry name" value="Nucleotide_cyclase"/>
</dbReference>
<evidence type="ECO:0000259" key="3">
    <source>
        <dbReference type="PROSITE" id="PS50885"/>
    </source>
</evidence>
<dbReference type="EMBL" id="AAOE01000003">
    <property type="protein sequence ID" value="EAR10699.1"/>
    <property type="molecule type" value="Genomic_DNA"/>
</dbReference>
<evidence type="ECO:0000313" key="5">
    <source>
        <dbReference type="EMBL" id="EAR10699.1"/>
    </source>
</evidence>
<dbReference type="SMART" id="SM00304">
    <property type="entry name" value="HAMP"/>
    <property type="match status" value="1"/>
</dbReference>
<dbReference type="SUPFAM" id="SSF158472">
    <property type="entry name" value="HAMP domain-like"/>
    <property type="match status" value="1"/>
</dbReference>
<dbReference type="InterPro" id="IPR029150">
    <property type="entry name" value="dCache_3"/>
</dbReference>
<dbReference type="CDD" id="cd06225">
    <property type="entry name" value="HAMP"/>
    <property type="match status" value="1"/>
</dbReference>
<keyword evidence="1" id="KW-0812">Transmembrane</keyword>
<dbReference type="GO" id="GO:0007165">
    <property type="term" value="P:signal transduction"/>
    <property type="evidence" value="ECO:0007669"/>
    <property type="project" value="InterPro"/>
</dbReference>
<dbReference type="PROSITE" id="PS50885">
    <property type="entry name" value="HAMP"/>
    <property type="match status" value="1"/>
</dbReference>
<gene>
    <name evidence="5" type="ORF">MED297_11805</name>
</gene>
<reference evidence="5 6" key="1">
    <citation type="submission" date="2006-02" db="EMBL/GenBank/DDBJ databases">
        <authorList>
            <person name="Pinhassi J."/>
            <person name="Pedros-Alio C."/>
            <person name="Ferriera S."/>
            <person name="Johnson J."/>
            <person name="Kravitz S."/>
            <person name="Halpern A."/>
            <person name="Remington K."/>
            <person name="Beeson K."/>
            <person name="Tran B."/>
            <person name="Rogers Y.-H."/>
            <person name="Friedman R."/>
            <person name="Venter J.C."/>
        </authorList>
    </citation>
    <scope>NUCLEOTIDE SEQUENCE [LARGE SCALE GENOMIC DNA]</scope>
    <source>
        <strain evidence="5 6">MED297</strain>
    </source>
</reference>
<dbReference type="Pfam" id="PF00563">
    <property type="entry name" value="EAL"/>
    <property type="match status" value="1"/>
</dbReference>
<dbReference type="HOGENOM" id="CLU_000445_70_46_6"/>
<protein>
    <submittedName>
        <fullName evidence="5">Signaling protein with a sensor domain, HAMP, GGDEF and EAL domains</fullName>
    </submittedName>
</protein>
<dbReference type="Pfam" id="PF00990">
    <property type="entry name" value="GGDEF"/>
    <property type="match status" value="1"/>
</dbReference>
<feature type="transmembrane region" description="Helical" evidence="1">
    <location>
        <begin position="271"/>
        <end position="293"/>
    </location>
</feature>
<dbReference type="CDD" id="cd01948">
    <property type="entry name" value="EAL"/>
    <property type="match status" value="1"/>
</dbReference>
<dbReference type="AlphaFoldDB" id="A4BB86"/>
<dbReference type="RefSeq" id="WP_008042003.1">
    <property type="nucleotide sequence ID" value="NZ_CH724149.1"/>
</dbReference>
<dbReference type="PROSITE" id="PS50887">
    <property type="entry name" value="GGDEF"/>
    <property type="match status" value="1"/>
</dbReference>
<comment type="caution">
    <text evidence="5">The sequence shown here is derived from an EMBL/GenBank/DDBJ whole genome shotgun (WGS) entry which is preliminary data.</text>
</comment>
<proteinExistence type="predicted"/>
<dbReference type="InterPro" id="IPR000160">
    <property type="entry name" value="GGDEF_dom"/>
</dbReference>
<dbReference type="PANTHER" id="PTHR33121">
    <property type="entry name" value="CYCLIC DI-GMP PHOSPHODIESTERASE PDEF"/>
    <property type="match status" value="1"/>
</dbReference>
<dbReference type="NCBIfam" id="TIGR00254">
    <property type="entry name" value="GGDEF"/>
    <property type="match status" value="1"/>
</dbReference>
<name>A4BB86_9GAMM</name>
<accession>A4BB86</accession>
<feature type="domain" description="EAL" evidence="2">
    <location>
        <begin position="518"/>
        <end position="771"/>
    </location>
</feature>
<feature type="domain" description="HAMP" evidence="3">
    <location>
        <begin position="291"/>
        <end position="343"/>
    </location>
</feature>
<evidence type="ECO:0000256" key="1">
    <source>
        <dbReference type="SAM" id="Phobius"/>
    </source>
</evidence>
<dbReference type="PROSITE" id="PS50883">
    <property type="entry name" value="EAL"/>
    <property type="match status" value="1"/>
</dbReference>
<dbReference type="Gene3D" id="6.10.340.10">
    <property type="match status" value="1"/>
</dbReference>
<dbReference type="InterPro" id="IPR001633">
    <property type="entry name" value="EAL_dom"/>
</dbReference>